<dbReference type="WBParaSite" id="JU765_v2.g12074.t2">
    <property type="protein sequence ID" value="JU765_v2.g12074.t2"/>
    <property type="gene ID" value="JU765_v2.g12074"/>
</dbReference>
<reference evidence="2" key="1">
    <citation type="submission" date="2022-11" db="UniProtKB">
        <authorList>
            <consortium name="WormBaseParasite"/>
        </authorList>
    </citation>
    <scope>IDENTIFICATION</scope>
</reference>
<name>A0AC34Q1L0_9BILA</name>
<organism evidence="1 2">
    <name type="scientific">Panagrolaimus sp. JU765</name>
    <dbReference type="NCBI Taxonomy" id="591449"/>
    <lineage>
        <taxon>Eukaryota</taxon>
        <taxon>Metazoa</taxon>
        <taxon>Ecdysozoa</taxon>
        <taxon>Nematoda</taxon>
        <taxon>Chromadorea</taxon>
        <taxon>Rhabditida</taxon>
        <taxon>Tylenchina</taxon>
        <taxon>Panagrolaimomorpha</taxon>
        <taxon>Panagrolaimoidea</taxon>
        <taxon>Panagrolaimidae</taxon>
        <taxon>Panagrolaimus</taxon>
    </lineage>
</organism>
<sequence length="140" mass="15787">MKTAIFVLSVAVYVLAQDCGISPNIPHWKRILENDKDGITSKVLGGTFSVKGSWPWLVHTNTRCTGSIVHPNWVITAKHCIDKNMTIGYGDPNINKQVLHHVDQTFVVNPDCEKRCIIFEDIALLYVEKPIPDNSRDQFV</sequence>
<proteinExistence type="predicted"/>
<accession>A0AC34Q1L0</accession>
<evidence type="ECO:0000313" key="1">
    <source>
        <dbReference type="Proteomes" id="UP000887576"/>
    </source>
</evidence>
<evidence type="ECO:0000313" key="2">
    <source>
        <dbReference type="WBParaSite" id="JU765_v2.g12074.t2"/>
    </source>
</evidence>
<dbReference type="Proteomes" id="UP000887576">
    <property type="component" value="Unplaced"/>
</dbReference>
<protein>
    <submittedName>
        <fullName evidence="2">Peptidase S1 domain-containing protein</fullName>
    </submittedName>
</protein>